<keyword evidence="2" id="KW-0349">Heme</keyword>
<dbReference type="SUPFAM" id="SSF48264">
    <property type="entry name" value="Cytochrome P450"/>
    <property type="match status" value="1"/>
</dbReference>
<dbReference type="PANTHER" id="PTHR46696">
    <property type="entry name" value="P450, PUTATIVE (EUROFUNG)-RELATED"/>
    <property type="match status" value="1"/>
</dbReference>
<dbReference type="Gene3D" id="1.10.630.10">
    <property type="entry name" value="Cytochrome P450"/>
    <property type="match status" value="1"/>
</dbReference>
<dbReference type="Pfam" id="PF00067">
    <property type="entry name" value="p450"/>
    <property type="match status" value="1"/>
</dbReference>
<dbReference type="CDD" id="cd11029">
    <property type="entry name" value="CYP107-like"/>
    <property type="match status" value="1"/>
</dbReference>
<comment type="caution">
    <text evidence="3">The sequence shown here is derived from an EMBL/GenBank/DDBJ whole genome shotgun (WGS) entry which is preliminary data.</text>
</comment>
<name>A0ABP6FI01_9ACTN</name>
<sequence>MSDKLPFEFFLSPEFGADPYAVYAGLRAEGPVHAIDFPPGASAFVVVDYEHARPALNDPRLSKNLASGPEWFREAISQQNPVLGDNMLMSDPPDHTRLRRVVSKAFTPRRIERLRPRVQAITDELIDAFEGDTVELIDAFAFPLPIIVICELLGVPDRDRADFRRWSGALVTPAVNEELARSRDEASDALRAYFTRLIAERRAAPTDDLVSVLVTSDELSEREVLSTLALLLIAGHETTVNLIGNGMLALLRNPDQLDLLRAKPELLPNAVEEFLRYDAPVERATFRIALEDMEIAGTPIPKGSFVHISIGAAGRDPKAFDRAESLDVAREDNRHVGFGHGLHFCLGAPLARMEGQIAFGSLLARLGDIRLACPEEQLSWRFSGSILRSLAALPITI</sequence>
<dbReference type="InterPro" id="IPR017972">
    <property type="entry name" value="Cyt_P450_CS"/>
</dbReference>
<keyword evidence="2" id="KW-0479">Metal-binding</keyword>
<keyword evidence="2" id="KW-0408">Iron</keyword>
<dbReference type="Proteomes" id="UP001501666">
    <property type="component" value="Unassembled WGS sequence"/>
</dbReference>
<reference evidence="4" key="1">
    <citation type="journal article" date="2019" name="Int. J. Syst. Evol. Microbiol.">
        <title>The Global Catalogue of Microorganisms (GCM) 10K type strain sequencing project: providing services to taxonomists for standard genome sequencing and annotation.</title>
        <authorList>
            <consortium name="The Broad Institute Genomics Platform"/>
            <consortium name="The Broad Institute Genome Sequencing Center for Infectious Disease"/>
            <person name="Wu L."/>
            <person name="Ma J."/>
        </authorList>
    </citation>
    <scope>NUCLEOTIDE SEQUENCE [LARGE SCALE GENOMIC DNA]</scope>
    <source>
        <strain evidence="4">JCM 6835</strain>
    </source>
</reference>
<evidence type="ECO:0000256" key="1">
    <source>
        <dbReference type="ARBA" id="ARBA00010617"/>
    </source>
</evidence>
<comment type="similarity">
    <text evidence="1 2">Belongs to the cytochrome P450 family.</text>
</comment>
<dbReference type="InterPro" id="IPR002397">
    <property type="entry name" value="Cyt_P450_B"/>
</dbReference>
<evidence type="ECO:0000313" key="3">
    <source>
        <dbReference type="EMBL" id="GAA2692527.1"/>
    </source>
</evidence>
<gene>
    <name evidence="3" type="ORF">GCM10010412_083480</name>
</gene>
<accession>A0ABP6FI01</accession>
<dbReference type="PRINTS" id="PR00359">
    <property type="entry name" value="BP450"/>
</dbReference>
<proteinExistence type="inferred from homology"/>
<protein>
    <submittedName>
        <fullName evidence="3">Cytochrome P450</fullName>
    </submittedName>
</protein>
<keyword evidence="4" id="KW-1185">Reference proteome</keyword>
<keyword evidence="2" id="KW-0560">Oxidoreductase</keyword>
<dbReference type="EMBL" id="BAAATE010000035">
    <property type="protein sequence ID" value="GAA2692527.1"/>
    <property type="molecule type" value="Genomic_DNA"/>
</dbReference>
<dbReference type="RefSeq" id="WP_346154636.1">
    <property type="nucleotide sequence ID" value="NZ_BAAATE010000035.1"/>
</dbReference>
<dbReference type="PANTHER" id="PTHR46696:SF1">
    <property type="entry name" value="CYTOCHROME P450 YJIB-RELATED"/>
    <property type="match status" value="1"/>
</dbReference>
<evidence type="ECO:0000256" key="2">
    <source>
        <dbReference type="RuleBase" id="RU000461"/>
    </source>
</evidence>
<keyword evidence="2" id="KW-0503">Monooxygenase</keyword>
<organism evidence="3 4">
    <name type="scientific">Nonomuraea recticatena</name>
    <dbReference type="NCBI Taxonomy" id="46178"/>
    <lineage>
        <taxon>Bacteria</taxon>
        <taxon>Bacillati</taxon>
        <taxon>Actinomycetota</taxon>
        <taxon>Actinomycetes</taxon>
        <taxon>Streptosporangiales</taxon>
        <taxon>Streptosporangiaceae</taxon>
        <taxon>Nonomuraea</taxon>
    </lineage>
</organism>
<dbReference type="InterPro" id="IPR036396">
    <property type="entry name" value="Cyt_P450_sf"/>
</dbReference>
<dbReference type="InterPro" id="IPR001128">
    <property type="entry name" value="Cyt_P450"/>
</dbReference>
<evidence type="ECO:0000313" key="4">
    <source>
        <dbReference type="Proteomes" id="UP001501666"/>
    </source>
</evidence>
<dbReference type="PROSITE" id="PS00086">
    <property type="entry name" value="CYTOCHROME_P450"/>
    <property type="match status" value="1"/>
</dbReference>